<protein>
    <submittedName>
        <fullName evidence="2">Uncharacterized protein</fullName>
    </submittedName>
</protein>
<feature type="non-terminal residue" evidence="2">
    <location>
        <position position="100"/>
    </location>
</feature>
<evidence type="ECO:0000313" key="3">
    <source>
        <dbReference type="EMBL" id="GBM32484.1"/>
    </source>
</evidence>
<comment type="caution">
    <text evidence="2">The sequence shown here is derived from an EMBL/GenBank/DDBJ whole genome shotgun (WGS) entry which is preliminary data.</text>
</comment>
<name>A0A4Y2EWU1_ARAVE</name>
<proteinExistence type="predicted"/>
<feature type="region of interest" description="Disordered" evidence="1">
    <location>
        <begin position="74"/>
        <end position="100"/>
    </location>
</feature>
<reference evidence="2 4" key="1">
    <citation type="journal article" date="2019" name="Sci. Rep.">
        <title>Orb-weaving spider Araneus ventricosus genome elucidates the spidroin gene catalogue.</title>
        <authorList>
            <person name="Kono N."/>
            <person name="Nakamura H."/>
            <person name="Ohtoshi R."/>
            <person name="Moran D.A.P."/>
            <person name="Shinohara A."/>
            <person name="Yoshida Y."/>
            <person name="Fujiwara M."/>
            <person name="Mori M."/>
            <person name="Tomita M."/>
            <person name="Arakawa K."/>
        </authorList>
    </citation>
    <scope>NUCLEOTIDE SEQUENCE [LARGE SCALE GENOMIC DNA]</scope>
</reference>
<dbReference type="EMBL" id="BGPR01093844">
    <property type="protein sequence ID" value="GBM32476.1"/>
    <property type="molecule type" value="Genomic_DNA"/>
</dbReference>
<keyword evidence="4" id="KW-1185">Reference proteome</keyword>
<gene>
    <name evidence="2" type="ORF">AVEN_245317_1</name>
    <name evidence="3" type="ORF">AVEN_261186_1</name>
</gene>
<evidence type="ECO:0000256" key="1">
    <source>
        <dbReference type="SAM" id="MobiDB-lite"/>
    </source>
</evidence>
<evidence type="ECO:0000313" key="2">
    <source>
        <dbReference type="EMBL" id="GBM32476.1"/>
    </source>
</evidence>
<feature type="compositionally biased region" description="Low complexity" evidence="1">
    <location>
        <begin position="76"/>
        <end position="85"/>
    </location>
</feature>
<dbReference type="EMBL" id="BGPR01093846">
    <property type="protein sequence ID" value="GBM32484.1"/>
    <property type="molecule type" value="Genomic_DNA"/>
</dbReference>
<dbReference type="AlphaFoldDB" id="A0A4Y2EWU1"/>
<evidence type="ECO:0000313" key="4">
    <source>
        <dbReference type="Proteomes" id="UP000499080"/>
    </source>
</evidence>
<dbReference type="Proteomes" id="UP000499080">
    <property type="component" value="Unassembled WGS sequence"/>
</dbReference>
<accession>A0A4Y2EWU1</accession>
<sequence length="100" mass="11350">MEGKLTGVGYKYNDPHMARFLNNWHMFYLHPHGRANWKIHSEMSSVVEVLIGGARMKYPASYVFVTEEDHLEVFPSSENSSSNDSVLPTAQPNLKPCNLP</sequence>
<dbReference type="OrthoDB" id="103819at2759"/>
<organism evidence="2 4">
    <name type="scientific">Araneus ventricosus</name>
    <name type="common">Orbweaver spider</name>
    <name type="synonym">Epeira ventricosa</name>
    <dbReference type="NCBI Taxonomy" id="182803"/>
    <lineage>
        <taxon>Eukaryota</taxon>
        <taxon>Metazoa</taxon>
        <taxon>Ecdysozoa</taxon>
        <taxon>Arthropoda</taxon>
        <taxon>Chelicerata</taxon>
        <taxon>Arachnida</taxon>
        <taxon>Araneae</taxon>
        <taxon>Araneomorphae</taxon>
        <taxon>Entelegynae</taxon>
        <taxon>Araneoidea</taxon>
        <taxon>Araneidae</taxon>
        <taxon>Araneus</taxon>
    </lineage>
</organism>